<evidence type="ECO:0000313" key="3">
    <source>
        <dbReference type="Proteomes" id="UP000031192"/>
    </source>
</evidence>
<accession>A0A0B4GWR0</accession>
<proteinExistence type="predicted"/>
<organism evidence="2 3">
    <name type="scientific">Metarhizium guizhouense (strain ARSEF 977)</name>
    <dbReference type="NCBI Taxonomy" id="1276136"/>
    <lineage>
        <taxon>Eukaryota</taxon>
        <taxon>Fungi</taxon>
        <taxon>Dikarya</taxon>
        <taxon>Ascomycota</taxon>
        <taxon>Pezizomycotina</taxon>
        <taxon>Sordariomycetes</taxon>
        <taxon>Hypocreomycetidae</taxon>
        <taxon>Hypocreales</taxon>
        <taxon>Clavicipitaceae</taxon>
        <taxon>Metarhizium</taxon>
    </lineage>
</organism>
<feature type="compositionally biased region" description="Polar residues" evidence="1">
    <location>
        <begin position="144"/>
        <end position="157"/>
    </location>
</feature>
<feature type="compositionally biased region" description="Basic and acidic residues" evidence="1">
    <location>
        <begin position="158"/>
        <end position="168"/>
    </location>
</feature>
<feature type="region of interest" description="Disordered" evidence="1">
    <location>
        <begin position="144"/>
        <end position="168"/>
    </location>
</feature>
<gene>
    <name evidence="2" type="ORF">MGU_10719</name>
</gene>
<dbReference type="Proteomes" id="UP000031192">
    <property type="component" value="Unassembled WGS sequence"/>
</dbReference>
<dbReference type="EMBL" id="AZNH01000110">
    <property type="protein sequence ID" value="KID81951.1"/>
    <property type="molecule type" value="Genomic_DNA"/>
</dbReference>
<dbReference type="HOGENOM" id="CLU_074630_0_0_1"/>
<dbReference type="OrthoDB" id="3515175at2759"/>
<dbReference type="GO" id="GO:0016740">
    <property type="term" value="F:transferase activity"/>
    <property type="evidence" value="ECO:0007669"/>
    <property type="project" value="UniProtKB-KW"/>
</dbReference>
<dbReference type="AlphaFoldDB" id="A0A0B4GWR0"/>
<protein>
    <submittedName>
        <fullName evidence="2">Glycosyl transferase</fullName>
    </submittedName>
</protein>
<keyword evidence="3" id="KW-1185">Reference proteome</keyword>
<name>A0A0B4GWR0_METGA</name>
<comment type="caution">
    <text evidence="2">The sequence shown here is derived from an EMBL/GenBank/DDBJ whole genome shotgun (WGS) entry which is preliminary data.</text>
</comment>
<reference evidence="2 3" key="1">
    <citation type="journal article" date="2014" name="Proc. Natl. Acad. Sci. U.S.A.">
        <title>Trajectory and genomic determinants of fungal-pathogen speciation and host adaptation.</title>
        <authorList>
            <person name="Hu X."/>
            <person name="Xiao G."/>
            <person name="Zheng P."/>
            <person name="Shang Y."/>
            <person name="Su Y."/>
            <person name="Zhang X."/>
            <person name="Liu X."/>
            <person name="Zhan S."/>
            <person name="St Leger R.J."/>
            <person name="Wang C."/>
        </authorList>
    </citation>
    <scope>NUCLEOTIDE SEQUENCE [LARGE SCALE GENOMIC DNA]</scope>
    <source>
        <strain evidence="2 3">ARSEF 977</strain>
    </source>
</reference>
<keyword evidence="2" id="KW-0808">Transferase</keyword>
<sequence>MGHFGTASFCHPTSNTQVGHTCARKACHIYGFIDAQNAQGIMAAVFTTHWHKSSRPLSPTNWIFYAMSKIHGHYYPLSVWCEENPSKLHAGRQDDSWRGRGLISSCLRTVSIFSNPNNRRAIQNELSMAKSFYRNPEHLLQPTFQLPNPSKSHPTSTQDDHVSLQESRDDSEHCPFPFISTCLLLGASSYLPSYRYNFFAQWQAMPLSLAYFDQELPYGMVVIDITDQNRVGYGIVAFAAYDMLWLDHDPELDWDAWGPDFGPQKMELEDDRQRVALSGPDYITKFGYEKAENMERFYVICPELKLLEKVPVVDACVFNGTRSTFSFVYITTTSSFGSNMANYTSDFTFRVTDI</sequence>
<evidence type="ECO:0000256" key="1">
    <source>
        <dbReference type="SAM" id="MobiDB-lite"/>
    </source>
</evidence>
<evidence type="ECO:0000313" key="2">
    <source>
        <dbReference type="EMBL" id="KID81951.1"/>
    </source>
</evidence>